<dbReference type="InterPro" id="IPR050337">
    <property type="entry name" value="L-rhamnose_isomerase"/>
</dbReference>
<keyword evidence="3 6" id="KW-0464">Manganese</keyword>
<evidence type="ECO:0000313" key="9">
    <source>
        <dbReference type="Proteomes" id="UP000215301"/>
    </source>
</evidence>
<dbReference type="AlphaFoldDB" id="A0A231VJR6"/>
<comment type="similarity">
    <text evidence="6">Belongs to the rhamnose isomerase family.</text>
</comment>
<protein>
    <recommendedName>
        <fullName evidence="6 7">L-rhamnose isomerase</fullName>
        <ecNumber evidence="6 7">5.3.1.14</ecNumber>
    </recommendedName>
</protein>
<evidence type="ECO:0000256" key="6">
    <source>
        <dbReference type="HAMAP-Rule" id="MF_00541"/>
    </source>
</evidence>
<evidence type="ECO:0000256" key="4">
    <source>
        <dbReference type="ARBA" id="ARBA00023235"/>
    </source>
</evidence>
<dbReference type="GO" id="GO:0019324">
    <property type="term" value="P:L-lyxose metabolic process"/>
    <property type="evidence" value="ECO:0007669"/>
    <property type="project" value="TreeGrafter"/>
</dbReference>
<name>A0A231VJR6_THETR</name>
<organism evidence="8 9">
    <name type="scientific">Thermoanaerobacterium thermosaccharolyticum</name>
    <name type="common">Clostridium thermosaccharolyticum</name>
    <dbReference type="NCBI Taxonomy" id="1517"/>
    <lineage>
        <taxon>Bacteria</taxon>
        <taxon>Bacillati</taxon>
        <taxon>Bacillota</taxon>
        <taxon>Clostridia</taxon>
        <taxon>Thermoanaerobacterales</taxon>
        <taxon>Thermoanaerobacteraceae</taxon>
        <taxon>Thermoanaerobacterium</taxon>
    </lineage>
</organism>
<feature type="binding site" evidence="6">
    <location>
        <position position="302"/>
    </location>
    <ligand>
        <name>Mn(2+)</name>
        <dbReference type="ChEBI" id="CHEBI:29035"/>
    </ligand>
</feature>
<dbReference type="NCBIfam" id="TIGR01748">
    <property type="entry name" value="rhaA"/>
    <property type="match status" value="1"/>
</dbReference>
<evidence type="ECO:0000256" key="7">
    <source>
        <dbReference type="NCBIfam" id="TIGR01748"/>
    </source>
</evidence>
<comment type="subcellular location">
    <subcellularLocation>
        <location evidence="6">Cytoplasm</location>
    </subcellularLocation>
</comment>
<dbReference type="EMBL" id="NKHD01000015">
    <property type="protein sequence ID" value="OXT08443.1"/>
    <property type="molecule type" value="Genomic_DNA"/>
</dbReference>
<reference evidence="8 9" key="1">
    <citation type="submission" date="2017-06" db="EMBL/GenBank/DDBJ databases">
        <title>Isolation and characterization of a thermophilic and butanogenic Thermoanaerobacterium thermosaccharolyticum M5 capable of efficient degradation of hemicellulose.</title>
        <authorList>
            <person name="Xin F."/>
            <person name="Jiang Y."/>
        </authorList>
    </citation>
    <scope>NUCLEOTIDE SEQUENCE [LARGE SCALE GENOMIC DNA]</scope>
    <source>
        <strain evidence="8 9">M5</strain>
    </source>
</reference>
<sequence>MYEVEKDKILNDYYHAKEVYAKFGINTDEILNEMDKIHISLHCWQGDDVKGFEKDANGLSGGGILATGDWPGRARNGEELRQDIEKALNLIPGKHKVNLHAIYAETNGEFVDRDEINVEHFRKWIDWAKEKRLGLDFNPTFFSHPKANDGYTLSSKDDNIRKFWIEHGKRCREIANEIGKELKIQCVNNIWIPDGSKDLPANRIEHRKILKESLDEIFSVKYDKSNIIDSVESKLFGIGSESYVVGSHEFYLNYASKNDVMVCLDMGHFHPTENIADKISSILTFSDNLLIHVSRGVRWDSDHVAILNDELLSLAKEIRRCNAYDKVYIALDFFDASINRIMAWVIGARATLKAILISLLEPVQLLLEEENKGNFGARLALMEEFKTLPFYSVWNKYCLDENVPIGTSWIDVIKEYEKEIIKNRT</sequence>
<evidence type="ECO:0000256" key="1">
    <source>
        <dbReference type="ARBA" id="ARBA00022490"/>
    </source>
</evidence>
<dbReference type="GO" id="GO:0005737">
    <property type="term" value="C:cytoplasm"/>
    <property type="evidence" value="ECO:0007669"/>
    <property type="project" value="UniProtKB-SubCell"/>
</dbReference>
<dbReference type="InterPro" id="IPR036237">
    <property type="entry name" value="Xyl_isomerase-like_sf"/>
</dbReference>
<dbReference type="Gene3D" id="3.20.20.150">
    <property type="entry name" value="Divalent-metal-dependent TIM barrel enzymes"/>
    <property type="match status" value="1"/>
</dbReference>
<dbReference type="GO" id="GO:0008740">
    <property type="term" value="F:L-rhamnose isomerase activity"/>
    <property type="evidence" value="ECO:0007669"/>
    <property type="project" value="UniProtKB-UniRule"/>
</dbReference>
<dbReference type="RefSeq" id="WP_094044608.1">
    <property type="nucleotide sequence ID" value="NZ_NKHD01000015.1"/>
</dbReference>
<evidence type="ECO:0000313" key="8">
    <source>
        <dbReference type="EMBL" id="OXT08443.1"/>
    </source>
</evidence>
<evidence type="ECO:0000256" key="5">
    <source>
        <dbReference type="ARBA" id="ARBA00023308"/>
    </source>
</evidence>
<dbReference type="SUPFAM" id="SSF51658">
    <property type="entry name" value="Xylose isomerase-like"/>
    <property type="match status" value="1"/>
</dbReference>
<dbReference type="PANTHER" id="PTHR30268:SF0">
    <property type="entry name" value="L-RHAMNOSE ISOMERASE"/>
    <property type="match status" value="1"/>
</dbReference>
<evidence type="ECO:0000256" key="2">
    <source>
        <dbReference type="ARBA" id="ARBA00022723"/>
    </source>
</evidence>
<dbReference type="NCBIfam" id="NF002203">
    <property type="entry name" value="PRK01076.1"/>
    <property type="match status" value="1"/>
</dbReference>
<comment type="pathway">
    <text evidence="6">Carbohydrate degradation; L-rhamnose degradation; glycerone phosphate from L-rhamnose: step 1/3.</text>
</comment>
<dbReference type="InterPro" id="IPR009308">
    <property type="entry name" value="Rhamnose_isomerase"/>
</dbReference>
<comment type="function">
    <text evidence="6">Catalyzes the interconversion of L-rhamnose and L-rhamnulose.</text>
</comment>
<dbReference type="PANTHER" id="PTHR30268">
    <property type="entry name" value="L-RHAMNOSE ISOMERASE"/>
    <property type="match status" value="1"/>
</dbReference>
<dbReference type="HAMAP" id="MF_00541">
    <property type="entry name" value="RhaA"/>
    <property type="match status" value="1"/>
</dbReference>
<dbReference type="Proteomes" id="UP000215301">
    <property type="component" value="Unassembled WGS sequence"/>
</dbReference>
<proteinExistence type="inferred from homology"/>
<comment type="cofactor">
    <cofactor evidence="6">
        <name>Mn(2+)</name>
        <dbReference type="ChEBI" id="CHEBI:29035"/>
    </cofactor>
    <text evidence="6">Binds 1 Mn(2+) ion per subunit.</text>
</comment>
<evidence type="ECO:0000256" key="3">
    <source>
        <dbReference type="ARBA" id="ARBA00023211"/>
    </source>
</evidence>
<keyword evidence="2 6" id="KW-0479">Metal-binding</keyword>
<dbReference type="Pfam" id="PF06134">
    <property type="entry name" value="RhaA"/>
    <property type="match status" value="1"/>
</dbReference>
<gene>
    <name evidence="6" type="primary">rhaA</name>
    <name evidence="8" type="ORF">CE561_05145</name>
</gene>
<dbReference type="EC" id="5.3.1.14" evidence="6 7"/>
<keyword evidence="5 6" id="KW-0684">Rhamnose metabolism</keyword>
<keyword evidence="4 6" id="KW-0413">Isomerase</keyword>
<feature type="binding site" evidence="6">
    <location>
        <position position="300"/>
    </location>
    <ligand>
        <name>Mn(2+)</name>
        <dbReference type="ChEBI" id="CHEBI:29035"/>
    </ligand>
</feature>
<dbReference type="UniPathway" id="UPA00541">
    <property type="reaction ID" value="UER00601"/>
</dbReference>
<comment type="caution">
    <text evidence="8">The sequence shown here is derived from an EMBL/GenBank/DDBJ whole genome shotgun (WGS) entry which is preliminary data.</text>
</comment>
<accession>A0A231VJR6</accession>
<keyword evidence="1 6" id="KW-0963">Cytoplasm</keyword>
<comment type="catalytic activity">
    <reaction evidence="6">
        <text>L-rhamnopyranose = L-rhamnulose</text>
        <dbReference type="Rhea" id="RHEA:23160"/>
        <dbReference type="ChEBI" id="CHEBI:17897"/>
        <dbReference type="ChEBI" id="CHEBI:62346"/>
        <dbReference type="EC" id="5.3.1.14"/>
    </reaction>
</comment>
<dbReference type="GO" id="GO:0030145">
    <property type="term" value="F:manganese ion binding"/>
    <property type="evidence" value="ECO:0007669"/>
    <property type="project" value="UniProtKB-UniRule"/>
</dbReference>
<feature type="binding site" evidence="6">
    <location>
        <position position="268"/>
    </location>
    <ligand>
        <name>Mn(2+)</name>
        <dbReference type="ChEBI" id="CHEBI:29035"/>
    </ligand>
</feature>
<dbReference type="GO" id="GO:0019301">
    <property type="term" value="P:rhamnose catabolic process"/>
    <property type="evidence" value="ECO:0007669"/>
    <property type="project" value="UniProtKB-UniRule"/>
</dbReference>